<evidence type="ECO:0000256" key="11">
    <source>
        <dbReference type="PROSITE-ProRule" id="PRU00278"/>
    </source>
</evidence>
<dbReference type="InterPro" id="IPR023058">
    <property type="entry name" value="PPIase_PpiC_CS"/>
</dbReference>
<evidence type="ECO:0000313" key="14">
    <source>
        <dbReference type="EMBL" id="AMD92696.1"/>
    </source>
</evidence>
<feature type="transmembrane region" description="Helical" evidence="12">
    <location>
        <begin position="12"/>
        <end position="31"/>
    </location>
</feature>
<dbReference type="InterPro" id="IPR052029">
    <property type="entry name" value="PpiD_chaperone"/>
</dbReference>
<evidence type="ECO:0000256" key="5">
    <source>
        <dbReference type="ARBA" id="ARBA00022989"/>
    </source>
</evidence>
<dbReference type="KEGG" id="doa:AXF15_05980"/>
<dbReference type="Gene3D" id="1.10.4030.10">
    <property type="entry name" value="Porin chaperone SurA, peptide-binding domain"/>
    <property type="match status" value="1"/>
</dbReference>
<evidence type="ECO:0000259" key="13">
    <source>
        <dbReference type="PROSITE" id="PS50198"/>
    </source>
</evidence>
<proteinExistence type="inferred from homology"/>
<dbReference type="OrthoDB" id="9812372at2"/>
<comment type="subcellular location">
    <subcellularLocation>
        <location evidence="1">Cell inner membrane</location>
        <topology evidence="1">Single-pass type II membrane protein</topology>
        <orientation evidence="1">Periplasmic side</orientation>
    </subcellularLocation>
</comment>
<dbReference type="Proteomes" id="UP000063964">
    <property type="component" value="Chromosome"/>
</dbReference>
<keyword evidence="15" id="KW-1185">Reference proteome</keyword>
<keyword evidence="11" id="KW-0413">Isomerase</keyword>
<keyword evidence="4 12" id="KW-0812">Transmembrane</keyword>
<evidence type="ECO:0000256" key="9">
    <source>
        <dbReference type="ARBA" id="ARBA00040743"/>
    </source>
</evidence>
<keyword evidence="7" id="KW-0143">Chaperone</keyword>
<dbReference type="PROSITE" id="PS01096">
    <property type="entry name" value="PPIC_PPIASE_1"/>
    <property type="match status" value="1"/>
</dbReference>
<dbReference type="AlphaFoldDB" id="A0A0X8JPY7"/>
<dbReference type="Pfam" id="PF13624">
    <property type="entry name" value="SurA_N_3"/>
    <property type="match status" value="1"/>
</dbReference>
<keyword evidence="5 12" id="KW-1133">Transmembrane helix</keyword>
<evidence type="ECO:0000256" key="7">
    <source>
        <dbReference type="ARBA" id="ARBA00023186"/>
    </source>
</evidence>
<gene>
    <name evidence="14" type="ORF">AXF15_05980</name>
</gene>
<dbReference type="GO" id="GO:0003755">
    <property type="term" value="F:peptidyl-prolyl cis-trans isomerase activity"/>
    <property type="evidence" value="ECO:0007669"/>
    <property type="project" value="UniProtKB-KW"/>
</dbReference>
<name>A0A0X8JPY7_9BACT</name>
<organism evidence="14 15">
    <name type="scientific">Desulfomicrobium orale DSM 12838</name>
    <dbReference type="NCBI Taxonomy" id="888061"/>
    <lineage>
        <taxon>Bacteria</taxon>
        <taxon>Pseudomonadati</taxon>
        <taxon>Thermodesulfobacteriota</taxon>
        <taxon>Desulfovibrionia</taxon>
        <taxon>Desulfovibrionales</taxon>
        <taxon>Desulfomicrobiaceae</taxon>
        <taxon>Desulfomicrobium</taxon>
    </lineage>
</organism>
<dbReference type="InterPro" id="IPR000297">
    <property type="entry name" value="PPIase_PpiC"/>
</dbReference>
<sequence>MLDILRQGAQSWMIKVLFGIIIAVFVLAFGMNRVDHDRGTTVATVNGEPILFQQFQDRLQRSLEMVRAQSPGMSSEMLAQMGFKKQIFEQMVVEELLLQKAAELGVTVSREELTREVHMLPAFRNEAGVFDPAVYQSVLQNNHLTPGVFEADYMRGMLMTKMRGYIGLAGRLNEDLIHDFFTYGQSKAVIAYRLFPWEDYRGQVNATDEQVNSYYENHKSEYAIPAQARVAYLEITPASLADLAAVTDQEIQKHYDARKEDFKVEEEVKARHLLVRVAEDAPEEDVKKAMEKIETARKELQAGKKFADVAGKYTEDPSGTDTGGALGWFGRGRMVKPFEDAAFGLEKGAVSEPVRTQFGFHLIEVEDKKPAYYRELPDVSGQIRERLAQDRAAETLQDRLDQALEMLLAGETLQAVAKSIGLRLEVRETAPFSRQQGPGELPGLSAENAEALFDLAVNATTQTPLMVQDGYLLATKLEQTPELFTPLDEVRQGIKDTIVREEALKLAKTAADKALPGLKDGGENATLKETEPFGRQDQIPGLGMVQPLTKAAFGAAPGTWLPESYAVPEGYVLAKTVKVTPPTEEEWEAEKTSWIESMNRGSEQQAVQAFLTDLRNKADVRIINPAVLEN</sequence>
<evidence type="ECO:0000256" key="12">
    <source>
        <dbReference type="SAM" id="Phobius"/>
    </source>
</evidence>
<dbReference type="InterPro" id="IPR046357">
    <property type="entry name" value="PPIase_dom_sf"/>
</dbReference>
<protein>
    <recommendedName>
        <fullName evidence="9">Periplasmic chaperone PpiD</fullName>
    </recommendedName>
    <alternativeName>
        <fullName evidence="10">Periplasmic folding chaperone</fullName>
    </alternativeName>
</protein>
<dbReference type="GO" id="GO:0005886">
    <property type="term" value="C:plasma membrane"/>
    <property type="evidence" value="ECO:0007669"/>
    <property type="project" value="UniProtKB-SubCell"/>
</dbReference>
<dbReference type="Pfam" id="PF13616">
    <property type="entry name" value="Rotamase_3"/>
    <property type="match status" value="1"/>
</dbReference>
<evidence type="ECO:0000256" key="2">
    <source>
        <dbReference type="ARBA" id="ARBA00022475"/>
    </source>
</evidence>
<dbReference type="PANTHER" id="PTHR47529:SF1">
    <property type="entry name" value="PERIPLASMIC CHAPERONE PPID"/>
    <property type="match status" value="1"/>
</dbReference>
<dbReference type="PROSITE" id="PS50198">
    <property type="entry name" value="PPIC_PPIASE_2"/>
    <property type="match status" value="1"/>
</dbReference>
<evidence type="ECO:0000256" key="4">
    <source>
        <dbReference type="ARBA" id="ARBA00022692"/>
    </source>
</evidence>
<dbReference type="STRING" id="888061.AXF15_05980"/>
<dbReference type="SUPFAM" id="SSF54534">
    <property type="entry name" value="FKBP-like"/>
    <property type="match status" value="1"/>
</dbReference>
<reference evidence="15" key="1">
    <citation type="submission" date="2016-02" db="EMBL/GenBank/DDBJ databases">
        <authorList>
            <person name="Holder M.E."/>
            <person name="Ajami N.J."/>
            <person name="Petrosino J.F."/>
        </authorList>
    </citation>
    <scope>NUCLEOTIDE SEQUENCE [LARGE SCALE GENOMIC DNA]</scope>
    <source>
        <strain evidence="15">DSM 12838</strain>
    </source>
</reference>
<dbReference type="RefSeq" id="WP_066604674.1">
    <property type="nucleotide sequence ID" value="NZ_CP014230.1"/>
</dbReference>
<accession>A0A0X8JPY7</accession>
<keyword evidence="6 12" id="KW-0472">Membrane</keyword>
<dbReference type="EMBL" id="CP014230">
    <property type="protein sequence ID" value="AMD92696.1"/>
    <property type="molecule type" value="Genomic_DNA"/>
</dbReference>
<evidence type="ECO:0000256" key="1">
    <source>
        <dbReference type="ARBA" id="ARBA00004382"/>
    </source>
</evidence>
<feature type="domain" description="PpiC" evidence="13">
    <location>
        <begin position="265"/>
        <end position="367"/>
    </location>
</feature>
<dbReference type="SUPFAM" id="SSF109998">
    <property type="entry name" value="Triger factor/SurA peptide-binding domain-like"/>
    <property type="match status" value="1"/>
</dbReference>
<evidence type="ECO:0000256" key="10">
    <source>
        <dbReference type="ARBA" id="ARBA00042775"/>
    </source>
</evidence>
<evidence type="ECO:0000256" key="3">
    <source>
        <dbReference type="ARBA" id="ARBA00022519"/>
    </source>
</evidence>
<evidence type="ECO:0000256" key="6">
    <source>
        <dbReference type="ARBA" id="ARBA00023136"/>
    </source>
</evidence>
<dbReference type="PANTHER" id="PTHR47529">
    <property type="entry name" value="PEPTIDYL-PROLYL CIS-TRANS ISOMERASE D"/>
    <property type="match status" value="1"/>
</dbReference>
<evidence type="ECO:0000256" key="8">
    <source>
        <dbReference type="ARBA" id="ARBA00038408"/>
    </source>
</evidence>
<keyword evidence="11" id="KW-0697">Rotamase</keyword>
<dbReference type="InterPro" id="IPR027304">
    <property type="entry name" value="Trigger_fact/SurA_dom_sf"/>
</dbReference>
<keyword evidence="2" id="KW-1003">Cell membrane</keyword>
<keyword evidence="3" id="KW-0997">Cell inner membrane</keyword>
<comment type="similarity">
    <text evidence="8">Belongs to the PpiD chaperone family.</text>
</comment>
<dbReference type="Gene3D" id="3.10.50.40">
    <property type="match status" value="1"/>
</dbReference>
<evidence type="ECO:0000313" key="15">
    <source>
        <dbReference type="Proteomes" id="UP000063964"/>
    </source>
</evidence>